<dbReference type="Proteomes" id="UP000304148">
    <property type="component" value="Chromosome"/>
</dbReference>
<proteinExistence type="predicted"/>
<organism evidence="1 2">
    <name type="scientific">Paenibacillus alvei</name>
    <name type="common">Bacillus alvei</name>
    <dbReference type="NCBI Taxonomy" id="44250"/>
    <lineage>
        <taxon>Bacteria</taxon>
        <taxon>Bacillati</taxon>
        <taxon>Bacillota</taxon>
        <taxon>Bacilli</taxon>
        <taxon>Bacillales</taxon>
        <taxon>Paenibacillaceae</taxon>
        <taxon>Paenibacillus</taxon>
    </lineage>
</organism>
<name>A0A383RL35_PAEAL</name>
<protein>
    <submittedName>
        <fullName evidence="1">Uncharacterized protein</fullName>
    </submittedName>
</protein>
<dbReference type="AlphaFoldDB" id="A0A383RL35"/>
<reference evidence="2" key="1">
    <citation type="submission" date="2018-08" db="EMBL/GenBank/DDBJ databases">
        <authorList>
            <person name="Chevrot R."/>
        </authorList>
    </citation>
    <scope>NUCLEOTIDE SEQUENCE [LARGE SCALE GENOMIC DNA]</scope>
</reference>
<gene>
    <name evidence="1" type="ORF">PBLR_15732</name>
</gene>
<sequence>MGNHALLAGFFVVLKLTTKRRFTNETEKLESLSIAARRVASTAITINCNASSKQGIVPHSEECIDEDG</sequence>
<accession>A0A383RL35</accession>
<evidence type="ECO:0000313" key="1">
    <source>
        <dbReference type="EMBL" id="SYX87302.1"/>
    </source>
</evidence>
<dbReference type="EMBL" id="LS992241">
    <property type="protein sequence ID" value="SYX87302.1"/>
    <property type="molecule type" value="Genomic_DNA"/>
</dbReference>
<evidence type="ECO:0000313" key="2">
    <source>
        <dbReference type="Proteomes" id="UP000304148"/>
    </source>
</evidence>